<accession>A0A5N5TGM1</accession>
<evidence type="ECO:0000313" key="6">
    <source>
        <dbReference type="EMBL" id="KAB7505621.1"/>
    </source>
</evidence>
<feature type="domain" description="RING-type" evidence="5">
    <location>
        <begin position="21"/>
        <end position="63"/>
    </location>
</feature>
<proteinExistence type="predicted"/>
<keyword evidence="3" id="KW-0862">Zinc</keyword>
<dbReference type="InterPro" id="IPR013083">
    <property type="entry name" value="Znf_RING/FYVE/PHD"/>
</dbReference>
<keyword evidence="7" id="KW-1185">Reference proteome</keyword>
<organism evidence="6 7">
    <name type="scientific">Armadillidium nasatum</name>
    <dbReference type="NCBI Taxonomy" id="96803"/>
    <lineage>
        <taxon>Eukaryota</taxon>
        <taxon>Metazoa</taxon>
        <taxon>Ecdysozoa</taxon>
        <taxon>Arthropoda</taxon>
        <taxon>Crustacea</taxon>
        <taxon>Multicrustacea</taxon>
        <taxon>Malacostraca</taxon>
        <taxon>Eumalacostraca</taxon>
        <taxon>Peracarida</taxon>
        <taxon>Isopoda</taxon>
        <taxon>Oniscidea</taxon>
        <taxon>Crinocheta</taxon>
        <taxon>Armadillidiidae</taxon>
        <taxon>Armadillidium</taxon>
    </lineage>
</organism>
<reference evidence="6 7" key="1">
    <citation type="journal article" date="2019" name="PLoS Biol.">
        <title>Sex chromosomes control vertical transmission of feminizing Wolbachia symbionts in an isopod.</title>
        <authorList>
            <person name="Becking T."/>
            <person name="Chebbi M.A."/>
            <person name="Giraud I."/>
            <person name="Moumen B."/>
            <person name="Laverre T."/>
            <person name="Caubet Y."/>
            <person name="Peccoud J."/>
            <person name="Gilbert C."/>
            <person name="Cordaux R."/>
        </authorList>
    </citation>
    <scope>NUCLEOTIDE SEQUENCE [LARGE SCALE GENOMIC DNA]</scope>
    <source>
        <strain evidence="6">ANa2</strain>
        <tissue evidence="6">Whole body excluding digestive tract and cuticle</tissue>
    </source>
</reference>
<dbReference type="AlphaFoldDB" id="A0A5N5TGM1"/>
<dbReference type="InterPro" id="IPR001841">
    <property type="entry name" value="Znf_RING"/>
</dbReference>
<dbReference type="OrthoDB" id="6329076at2759"/>
<dbReference type="Pfam" id="PF13639">
    <property type="entry name" value="zf-RING_2"/>
    <property type="match status" value="1"/>
</dbReference>
<sequence>MRSPNFQNIDTSIRMEEIVTCSICMQVFDSLHLIPKMIECGHTFCSPCLTKLFQNNPSCPNCRAEIKGTESLLPINYNTLKVVDIYESKNWSESEMDTAAEVTKRKDMILKKKAQMTSSIEVFDKCLAKLEKLTVSESERIDTVNVKRILKEVDEDLKNNR</sequence>
<dbReference type="PANTHER" id="PTHR25464">
    <property type="entry name" value="TRIPARTITE MOTIF-CONTAINING PROTEIN 2-LIKE PROTEIN"/>
    <property type="match status" value="1"/>
</dbReference>
<evidence type="ECO:0000313" key="7">
    <source>
        <dbReference type="Proteomes" id="UP000326759"/>
    </source>
</evidence>
<protein>
    <submittedName>
        <fullName evidence="6">E3 ubiquitin-protein ligase TRIM32</fullName>
    </submittedName>
</protein>
<dbReference type="PROSITE" id="PS50089">
    <property type="entry name" value="ZF_RING_2"/>
    <property type="match status" value="1"/>
</dbReference>
<name>A0A5N5TGM1_9CRUS</name>
<evidence type="ECO:0000256" key="1">
    <source>
        <dbReference type="ARBA" id="ARBA00022723"/>
    </source>
</evidence>
<evidence type="ECO:0000256" key="3">
    <source>
        <dbReference type="ARBA" id="ARBA00022833"/>
    </source>
</evidence>
<dbReference type="SUPFAM" id="SSF57850">
    <property type="entry name" value="RING/U-box"/>
    <property type="match status" value="1"/>
</dbReference>
<dbReference type="Proteomes" id="UP000326759">
    <property type="component" value="Unassembled WGS sequence"/>
</dbReference>
<evidence type="ECO:0000256" key="2">
    <source>
        <dbReference type="ARBA" id="ARBA00022771"/>
    </source>
</evidence>
<dbReference type="PANTHER" id="PTHR25464:SF2">
    <property type="entry name" value="RING-TYPE DOMAIN-CONTAINING PROTEIN"/>
    <property type="match status" value="1"/>
</dbReference>
<dbReference type="EMBL" id="SEYY01001176">
    <property type="protein sequence ID" value="KAB7505621.1"/>
    <property type="molecule type" value="Genomic_DNA"/>
</dbReference>
<keyword evidence="2 4" id="KW-0863">Zinc-finger</keyword>
<dbReference type="GO" id="GO:0008270">
    <property type="term" value="F:zinc ion binding"/>
    <property type="evidence" value="ECO:0007669"/>
    <property type="project" value="UniProtKB-KW"/>
</dbReference>
<dbReference type="Gene3D" id="3.30.40.10">
    <property type="entry name" value="Zinc/RING finger domain, C3HC4 (zinc finger)"/>
    <property type="match status" value="1"/>
</dbReference>
<gene>
    <name evidence="6" type="primary">Trim32</name>
    <name evidence="6" type="ORF">Anas_11771</name>
</gene>
<evidence type="ECO:0000256" key="4">
    <source>
        <dbReference type="PROSITE-ProRule" id="PRU00175"/>
    </source>
</evidence>
<dbReference type="PROSITE" id="PS00518">
    <property type="entry name" value="ZF_RING_1"/>
    <property type="match status" value="1"/>
</dbReference>
<keyword evidence="1" id="KW-0479">Metal-binding</keyword>
<dbReference type="SMART" id="SM00184">
    <property type="entry name" value="RING"/>
    <property type="match status" value="1"/>
</dbReference>
<dbReference type="InterPro" id="IPR017907">
    <property type="entry name" value="Znf_RING_CS"/>
</dbReference>
<comment type="caution">
    <text evidence="6">The sequence shown here is derived from an EMBL/GenBank/DDBJ whole genome shotgun (WGS) entry which is preliminary data.</text>
</comment>
<evidence type="ECO:0000259" key="5">
    <source>
        <dbReference type="PROSITE" id="PS50089"/>
    </source>
</evidence>